<organism evidence="10 11">
    <name type="scientific">Ursus americanus</name>
    <name type="common">American black bear</name>
    <name type="synonym">Euarctos americanus</name>
    <dbReference type="NCBI Taxonomy" id="9643"/>
    <lineage>
        <taxon>Eukaryota</taxon>
        <taxon>Metazoa</taxon>
        <taxon>Chordata</taxon>
        <taxon>Craniata</taxon>
        <taxon>Vertebrata</taxon>
        <taxon>Euteleostomi</taxon>
        <taxon>Mammalia</taxon>
        <taxon>Eutheria</taxon>
        <taxon>Laurasiatheria</taxon>
        <taxon>Carnivora</taxon>
        <taxon>Caniformia</taxon>
        <taxon>Ursidae</taxon>
        <taxon>Ursus</taxon>
    </lineage>
</organism>
<evidence type="ECO:0000256" key="4">
    <source>
        <dbReference type="ARBA" id="ARBA00022679"/>
    </source>
</evidence>
<dbReference type="InterPro" id="IPR000719">
    <property type="entry name" value="Prot_kinase_dom"/>
</dbReference>
<sequence>MQSTANYLWHTDDLLGQGATASVYKARNKKSGELVAVKVFNTASYLRPHEVQVREFEVLRKLNHQNIVKLFAVEETGGSRQKVLVMEYCSSGSLLSVLESPENAFGLPEEEFLVVLRCVGEPLPDPHQEASVPVGPAVVPALSGRQMLGLRPVLCRDQ</sequence>
<evidence type="ECO:0000256" key="6">
    <source>
        <dbReference type="ARBA" id="ARBA00022777"/>
    </source>
</evidence>
<protein>
    <submittedName>
        <fullName evidence="10">Inhibitor of nuclear factor kappa B kinase subunit epsilon</fullName>
    </submittedName>
</protein>
<dbReference type="PANTHER" id="PTHR22969:SF10">
    <property type="entry name" value="INHIBITOR OF NUCLEAR FACTOR KAPPA-B KINASE SUBUNIT EPSILON"/>
    <property type="match status" value="1"/>
</dbReference>
<evidence type="ECO:0000259" key="9">
    <source>
        <dbReference type="PROSITE" id="PS50011"/>
    </source>
</evidence>
<evidence type="ECO:0000256" key="7">
    <source>
        <dbReference type="ARBA" id="ARBA00022840"/>
    </source>
</evidence>
<evidence type="ECO:0000256" key="1">
    <source>
        <dbReference type="ARBA" id="ARBA00004496"/>
    </source>
</evidence>
<dbReference type="Gene3D" id="3.30.200.20">
    <property type="entry name" value="Phosphorylase Kinase, domain 1"/>
    <property type="match status" value="1"/>
</dbReference>
<dbReference type="PROSITE" id="PS00107">
    <property type="entry name" value="PROTEIN_KINASE_ATP"/>
    <property type="match status" value="1"/>
</dbReference>
<dbReference type="GeneTree" id="ENSGT00950000182937"/>
<evidence type="ECO:0000256" key="3">
    <source>
        <dbReference type="ARBA" id="ARBA00022527"/>
    </source>
</evidence>
<keyword evidence="7 8" id="KW-0067">ATP-binding</keyword>
<dbReference type="Ensembl" id="ENSUAMT00000032993.1">
    <property type="protein sequence ID" value="ENSUAMP00000029570.1"/>
    <property type="gene ID" value="ENSUAMG00000022756.1"/>
</dbReference>
<reference evidence="10" key="3">
    <citation type="submission" date="2025-09" db="UniProtKB">
        <authorList>
            <consortium name="Ensembl"/>
        </authorList>
    </citation>
    <scope>IDENTIFICATION</scope>
</reference>
<keyword evidence="3" id="KW-0723">Serine/threonine-protein kinase</keyword>
<dbReference type="GO" id="GO:0005524">
    <property type="term" value="F:ATP binding"/>
    <property type="evidence" value="ECO:0007669"/>
    <property type="project" value="UniProtKB-UniRule"/>
</dbReference>
<dbReference type="InterPro" id="IPR017441">
    <property type="entry name" value="Protein_kinase_ATP_BS"/>
</dbReference>
<reference evidence="10" key="2">
    <citation type="submission" date="2025-08" db="UniProtKB">
        <authorList>
            <consortium name="Ensembl"/>
        </authorList>
    </citation>
    <scope>IDENTIFICATION</scope>
</reference>
<dbReference type="InterPro" id="IPR011009">
    <property type="entry name" value="Kinase-like_dom_sf"/>
</dbReference>
<dbReference type="GO" id="GO:0004674">
    <property type="term" value="F:protein serine/threonine kinase activity"/>
    <property type="evidence" value="ECO:0007669"/>
    <property type="project" value="UniProtKB-KW"/>
</dbReference>
<keyword evidence="5 8" id="KW-0547">Nucleotide-binding</keyword>
<gene>
    <name evidence="10" type="primary">IKBKE</name>
</gene>
<evidence type="ECO:0000256" key="8">
    <source>
        <dbReference type="PROSITE-ProRule" id="PRU10141"/>
    </source>
</evidence>
<dbReference type="InterPro" id="IPR051180">
    <property type="entry name" value="IKK"/>
</dbReference>
<evidence type="ECO:0000313" key="11">
    <source>
        <dbReference type="Proteomes" id="UP000291022"/>
    </source>
</evidence>
<keyword evidence="2" id="KW-0963">Cytoplasm</keyword>
<dbReference type="GO" id="GO:0005737">
    <property type="term" value="C:cytoplasm"/>
    <property type="evidence" value="ECO:0007669"/>
    <property type="project" value="UniProtKB-SubCell"/>
</dbReference>
<feature type="binding site" evidence="8">
    <location>
        <position position="38"/>
    </location>
    <ligand>
        <name>ATP</name>
        <dbReference type="ChEBI" id="CHEBI:30616"/>
    </ligand>
</feature>
<evidence type="ECO:0000256" key="2">
    <source>
        <dbReference type="ARBA" id="ARBA00022490"/>
    </source>
</evidence>
<feature type="domain" description="Protein kinase" evidence="9">
    <location>
        <begin position="9"/>
        <end position="158"/>
    </location>
</feature>
<keyword evidence="11" id="KW-1185">Reference proteome</keyword>
<dbReference type="Proteomes" id="UP000291022">
    <property type="component" value="Unassembled WGS sequence"/>
</dbReference>
<reference evidence="11" key="1">
    <citation type="submission" date="2016-06" db="EMBL/GenBank/DDBJ databases">
        <title>De novo assembly and RNA-Seq shows season-dependent expression and editing in black bear kidneys.</title>
        <authorList>
            <person name="Korstanje R."/>
            <person name="Srivastava A."/>
            <person name="Sarsani V.K."/>
            <person name="Sheehan S.M."/>
            <person name="Seger R.L."/>
            <person name="Barter M.E."/>
            <person name="Lindqvist C."/>
            <person name="Brody L.C."/>
            <person name="Mullikin J.C."/>
        </authorList>
    </citation>
    <scope>NUCLEOTIDE SEQUENCE [LARGE SCALE GENOMIC DNA]</scope>
</reference>
<keyword evidence="4" id="KW-0808">Transferase</keyword>
<dbReference type="AlphaFoldDB" id="A0A452SB95"/>
<dbReference type="GO" id="GO:0010628">
    <property type="term" value="P:positive regulation of gene expression"/>
    <property type="evidence" value="ECO:0007669"/>
    <property type="project" value="UniProtKB-ARBA"/>
</dbReference>
<accession>A0A452SB95</accession>
<dbReference type="Pfam" id="PF00069">
    <property type="entry name" value="Pkinase"/>
    <property type="match status" value="1"/>
</dbReference>
<comment type="subcellular location">
    <subcellularLocation>
        <location evidence="1">Cytoplasm</location>
    </subcellularLocation>
</comment>
<proteinExistence type="predicted"/>
<evidence type="ECO:0000313" key="10">
    <source>
        <dbReference type="Ensembl" id="ENSUAMP00000029570.1"/>
    </source>
</evidence>
<dbReference type="FunFam" id="3.30.200.20:FF:000106">
    <property type="entry name" value="serine/threonine-protein kinase TBK1 isoform X1"/>
    <property type="match status" value="1"/>
</dbReference>
<evidence type="ECO:0000256" key="5">
    <source>
        <dbReference type="ARBA" id="ARBA00022741"/>
    </source>
</evidence>
<dbReference type="SMART" id="SM00220">
    <property type="entry name" value="S_TKc"/>
    <property type="match status" value="1"/>
</dbReference>
<name>A0A452SB95_URSAM</name>
<dbReference type="PANTHER" id="PTHR22969">
    <property type="entry name" value="IKB KINASE"/>
    <property type="match status" value="1"/>
</dbReference>
<keyword evidence="6" id="KW-0418">Kinase</keyword>
<dbReference type="PROSITE" id="PS50011">
    <property type="entry name" value="PROTEIN_KINASE_DOM"/>
    <property type="match status" value="1"/>
</dbReference>
<dbReference type="SUPFAM" id="SSF56112">
    <property type="entry name" value="Protein kinase-like (PK-like)"/>
    <property type="match status" value="1"/>
</dbReference>